<dbReference type="GO" id="GO:0016209">
    <property type="term" value="F:antioxidant activity"/>
    <property type="evidence" value="ECO:0007669"/>
    <property type="project" value="InterPro"/>
</dbReference>
<dbReference type="SUPFAM" id="SSF52833">
    <property type="entry name" value="Thioredoxin-like"/>
    <property type="match status" value="1"/>
</dbReference>
<dbReference type="PROSITE" id="PS51352">
    <property type="entry name" value="THIOREDOXIN_2"/>
    <property type="match status" value="1"/>
</dbReference>
<dbReference type="InterPro" id="IPR013766">
    <property type="entry name" value="Thioredoxin_domain"/>
</dbReference>
<evidence type="ECO:0000313" key="3">
    <source>
        <dbReference type="EMBL" id="PWK53865.1"/>
    </source>
</evidence>
<dbReference type="InterPro" id="IPR036249">
    <property type="entry name" value="Thioredoxin-like_sf"/>
</dbReference>
<feature type="domain" description="Thioredoxin" evidence="2">
    <location>
        <begin position="6"/>
        <end position="165"/>
    </location>
</feature>
<dbReference type="Proteomes" id="UP000245790">
    <property type="component" value="Unassembled WGS sequence"/>
</dbReference>
<proteinExistence type="predicted"/>
<comment type="caution">
    <text evidence="3">The sequence shown here is derived from an EMBL/GenBank/DDBJ whole genome shotgun (WGS) entry which is preliminary data.</text>
</comment>
<dbReference type="RefSeq" id="WP_109761923.1">
    <property type="nucleotide sequence ID" value="NZ_QGGU01000002.1"/>
</dbReference>
<reference evidence="3 4" key="1">
    <citation type="submission" date="2018-05" db="EMBL/GenBank/DDBJ databases">
        <title>Genomic Encyclopedia of Type Strains, Phase IV (KMG-IV): sequencing the most valuable type-strain genomes for metagenomic binning, comparative biology and taxonomic classification.</title>
        <authorList>
            <person name="Goeker M."/>
        </authorList>
    </citation>
    <scope>NUCLEOTIDE SEQUENCE [LARGE SCALE GENOMIC DNA]</scope>
    <source>
        <strain evidence="3 4">DSM 25350</strain>
    </source>
</reference>
<organism evidence="3 4">
    <name type="scientific">Pleionea mediterranea</name>
    <dbReference type="NCBI Taxonomy" id="523701"/>
    <lineage>
        <taxon>Bacteria</taxon>
        <taxon>Pseudomonadati</taxon>
        <taxon>Pseudomonadota</taxon>
        <taxon>Gammaproteobacteria</taxon>
        <taxon>Oceanospirillales</taxon>
        <taxon>Pleioneaceae</taxon>
        <taxon>Pleionea</taxon>
    </lineage>
</organism>
<dbReference type="GO" id="GO:0016491">
    <property type="term" value="F:oxidoreductase activity"/>
    <property type="evidence" value="ECO:0007669"/>
    <property type="project" value="InterPro"/>
</dbReference>
<dbReference type="Pfam" id="PF00578">
    <property type="entry name" value="AhpC-TSA"/>
    <property type="match status" value="1"/>
</dbReference>
<accession>A0A316G0I2</accession>
<keyword evidence="1" id="KW-0676">Redox-active center</keyword>
<dbReference type="PANTHER" id="PTHR43110">
    <property type="entry name" value="THIOL PEROXIDASE"/>
    <property type="match status" value="1"/>
</dbReference>
<dbReference type="AlphaFoldDB" id="A0A316G0I2"/>
<gene>
    <name evidence="3" type="ORF">C8D97_102255</name>
</gene>
<name>A0A316G0I2_9GAMM</name>
<evidence type="ECO:0000313" key="4">
    <source>
        <dbReference type="Proteomes" id="UP000245790"/>
    </source>
</evidence>
<dbReference type="InterPro" id="IPR000866">
    <property type="entry name" value="AhpC/TSA"/>
</dbReference>
<evidence type="ECO:0000256" key="1">
    <source>
        <dbReference type="ARBA" id="ARBA00023284"/>
    </source>
</evidence>
<sequence>MPNTKFTSGDTFPELTVQKVNQSVSNLAEPEQDNQWRVVVVYRGQHCPICDKQLKELEQKKQKFYDLKTDLIAISADSLQQASEQVKRTEITFPVAYGLTVDQMKQLGLYISEPHSKEETDHPFAEPAIFVINDKGKVQIVDISNAPFSRPNIDGLLQGIKFIQENDYPIRGTYQS</sequence>
<dbReference type="InterPro" id="IPR050455">
    <property type="entry name" value="Tpx_Peroxidase_subfamily"/>
</dbReference>
<keyword evidence="4" id="KW-1185">Reference proteome</keyword>
<dbReference type="PANTHER" id="PTHR43110:SF1">
    <property type="entry name" value="THIOL PEROXIDASE"/>
    <property type="match status" value="1"/>
</dbReference>
<dbReference type="Gene3D" id="3.40.30.10">
    <property type="entry name" value="Glutaredoxin"/>
    <property type="match status" value="1"/>
</dbReference>
<dbReference type="OrthoDB" id="9809746at2"/>
<evidence type="ECO:0000259" key="2">
    <source>
        <dbReference type="PROSITE" id="PS51352"/>
    </source>
</evidence>
<dbReference type="EMBL" id="QGGU01000002">
    <property type="protein sequence ID" value="PWK53865.1"/>
    <property type="molecule type" value="Genomic_DNA"/>
</dbReference>
<protein>
    <submittedName>
        <fullName evidence="3">Alkyl hydroperoxide reductase subunit AhpC</fullName>
    </submittedName>
</protein>